<organism evidence="1 2">
    <name type="scientific">Prunus persica</name>
    <name type="common">Peach</name>
    <name type="synonym">Amygdalus persica</name>
    <dbReference type="NCBI Taxonomy" id="3760"/>
    <lineage>
        <taxon>Eukaryota</taxon>
        <taxon>Viridiplantae</taxon>
        <taxon>Streptophyta</taxon>
        <taxon>Embryophyta</taxon>
        <taxon>Tracheophyta</taxon>
        <taxon>Spermatophyta</taxon>
        <taxon>Magnoliopsida</taxon>
        <taxon>eudicotyledons</taxon>
        <taxon>Gunneridae</taxon>
        <taxon>Pentapetalae</taxon>
        <taxon>rosids</taxon>
        <taxon>fabids</taxon>
        <taxon>Rosales</taxon>
        <taxon>Rosaceae</taxon>
        <taxon>Amygdaloideae</taxon>
        <taxon>Amygdaleae</taxon>
        <taxon>Prunus</taxon>
    </lineage>
</organism>
<dbReference type="EMBL" id="CM007654">
    <property type="protein sequence ID" value="ONI13044.1"/>
    <property type="molecule type" value="Genomic_DNA"/>
</dbReference>
<evidence type="ECO:0000313" key="2">
    <source>
        <dbReference type="Proteomes" id="UP000006882"/>
    </source>
</evidence>
<accession>A0A251PNB2</accession>
<dbReference type="Gramene" id="ONI13044">
    <property type="protein sequence ID" value="ONI13044"/>
    <property type="gene ID" value="PRUPE_4G199600"/>
</dbReference>
<sequence length="223" mass="24664">MPMPNPSHFLSLKLTPTNFLLWKTQFEPILISYDLEGLIDGTDTAPSSTVGAGNTSQSNPEFISWHKRDQMLRSWIIASLTEDVMPHIVGTSTSFQAWKALTQAFGSPTNTRLLSDLPVATYLQKAKLIADQLAAAGKPLDNNEFNAIIFRNLGSDYSDMVTAMSTRLSPISYSELNSPLVSHEFRLQEQATYSTILPSANMVYKGQNSNNTRAPASPNFHNH</sequence>
<proteinExistence type="predicted"/>
<dbReference type="Proteomes" id="UP000006882">
    <property type="component" value="Chromosome G4"/>
</dbReference>
<dbReference type="AlphaFoldDB" id="A0A251PNB2"/>
<name>A0A251PNB2_PRUPE</name>
<protein>
    <recommendedName>
        <fullName evidence="3">Retrotransposon Copia-like N-terminal domain-containing protein</fullName>
    </recommendedName>
</protein>
<keyword evidence="2" id="KW-1185">Reference proteome</keyword>
<dbReference type="PANTHER" id="PTHR47481:SF43">
    <property type="entry name" value="RETROTRANSPOSON COPIA-LIKE N-TERMINAL DOMAIN-CONTAINING PROTEIN"/>
    <property type="match status" value="1"/>
</dbReference>
<reference evidence="1 2" key="1">
    <citation type="journal article" date="2013" name="Nat. Genet.">
        <title>The high-quality draft genome of peach (Prunus persica) identifies unique patterns of genetic diversity, domestication and genome evolution.</title>
        <authorList>
            <consortium name="International Peach Genome Initiative"/>
            <person name="Verde I."/>
            <person name="Abbott A.G."/>
            <person name="Scalabrin S."/>
            <person name="Jung S."/>
            <person name="Shu S."/>
            <person name="Marroni F."/>
            <person name="Zhebentyayeva T."/>
            <person name="Dettori M.T."/>
            <person name="Grimwood J."/>
            <person name="Cattonaro F."/>
            <person name="Zuccolo A."/>
            <person name="Rossini L."/>
            <person name="Jenkins J."/>
            <person name="Vendramin E."/>
            <person name="Meisel L.A."/>
            <person name="Decroocq V."/>
            <person name="Sosinski B."/>
            <person name="Prochnik S."/>
            <person name="Mitros T."/>
            <person name="Policriti A."/>
            <person name="Cipriani G."/>
            <person name="Dondini L."/>
            <person name="Ficklin S."/>
            <person name="Goodstein D.M."/>
            <person name="Xuan P."/>
            <person name="Del Fabbro C."/>
            <person name="Aramini V."/>
            <person name="Copetti D."/>
            <person name="Gonzalez S."/>
            <person name="Horner D.S."/>
            <person name="Falchi R."/>
            <person name="Lucas S."/>
            <person name="Mica E."/>
            <person name="Maldonado J."/>
            <person name="Lazzari B."/>
            <person name="Bielenberg D."/>
            <person name="Pirona R."/>
            <person name="Miculan M."/>
            <person name="Barakat A."/>
            <person name="Testolin R."/>
            <person name="Stella A."/>
            <person name="Tartarini S."/>
            <person name="Tonutti P."/>
            <person name="Arus P."/>
            <person name="Orellana A."/>
            <person name="Wells C."/>
            <person name="Main D."/>
            <person name="Vizzotto G."/>
            <person name="Silva H."/>
            <person name="Salamini F."/>
            <person name="Schmutz J."/>
            <person name="Morgante M."/>
            <person name="Rokhsar D.S."/>
        </authorList>
    </citation>
    <scope>NUCLEOTIDE SEQUENCE [LARGE SCALE GENOMIC DNA]</scope>
    <source>
        <strain evidence="2">cv. Nemared</strain>
    </source>
</reference>
<dbReference type="PANTHER" id="PTHR47481">
    <property type="match status" value="1"/>
</dbReference>
<evidence type="ECO:0000313" key="1">
    <source>
        <dbReference type="EMBL" id="ONI13044.1"/>
    </source>
</evidence>
<dbReference type="Pfam" id="PF14223">
    <property type="entry name" value="Retrotran_gag_2"/>
    <property type="match status" value="1"/>
</dbReference>
<dbReference type="STRING" id="3760.A0A251PNB2"/>
<evidence type="ECO:0008006" key="3">
    <source>
        <dbReference type="Google" id="ProtNLM"/>
    </source>
</evidence>
<gene>
    <name evidence="1" type="ORF">PRUPE_4G199600</name>
</gene>